<evidence type="ECO:0000256" key="1">
    <source>
        <dbReference type="SAM" id="MobiDB-lite"/>
    </source>
</evidence>
<reference evidence="2 3" key="1">
    <citation type="submission" date="2018-10" db="EMBL/GenBank/DDBJ databases">
        <authorList>
            <person name="Ekblom R."/>
            <person name="Jareborg N."/>
        </authorList>
    </citation>
    <scope>NUCLEOTIDE SEQUENCE [LARGE SCALE GENOMIC DNA]</scope>
    <source>
        <tissue evidence="2">Muscle</tissue>
    </source>
</reference>
<dbReference type="EMBL" id="CYRY02014617">
    <property type="protein sequence ID" value="VCW84583.1"/>
    <property type="molecule type" value="Genomic_DNA"/>
</dbReference>
<feature type="region of interest" description="Disordered" evidence="1">
    <location>
        <begin position="1"/>
        <end position="33"/>
    </location>
</feature>
<sequence length="107" mass="12354">LWERPSEGQANPCRQTHPALERTSQGNSDRHLEPSSCIALTCPLTHRHNVTHKWQVLMGTSSAEMEDAENKTKQKNSNHHKPKSPPTKHNNNKISQTIWRQHPHRQM</sequence>
<organism evidence="2 3">
    <name type="scientific">Gulo gulo</name>
    <name type="common">Wolverine</name>
    <name type="synonym">Gluton</name>
    <dbReference type="NCBI Taxonomy" id="48420"/>
    <lineage>
        <taxon>Eukaryota</taxon>
        <taxon>Metazoa</taxon>
        <taxon>Chordata</taxon>
        <taxon>Craniata</taxon>
        <taxon>Vertebrata</taxon>
        <taxon>Euteleostomi</taxon>
        <taxon>Mammalia</taxon>
        <taxon>Eutheria</taxon>
        <taxon>Laurasiatheria</taxon>
        <taxon>Carnivora</taxon>
        <taxon>Caniformia</taxon>
        <taxon>Musteloidea</taxon>
        <taxon>Mustelidae</taxon>
        <taxon>Guloninae</taxon>
        <taxon>Gulo</taxon>
    </lineage>
</organism>
<evidence type="ECO:0000313" key="2">
    <source>
        <dbReference type="EMBL" id="VCW84583.1"/>
    </source>
</evidence>
<accession>A0A9X9LSL9</accession>
<feature type="region of interest" description="Disordered" evidence="1">
    <location>
        <begin position="61"/>
        <end position="107"/>
    </location>
</feature>
<name>A0A9X9LSL9_GULGU</name>
<dbReference type="Proteomes" id="UP000269945">
    <property type="component" value="Unassembled WGS sequence"/>
</dbReference>
<feature type="non-terminal residue" evidence="2">
    <location>
        <position position="1"/>
    </location>
</feature>
<evidence type="ECO:0000313" key="3">
    <source>
        <dbReference type="Proteomes" id="UP000269945"/>
    </source>
</evidence>
<proteinExistence type="predicted"/>
<dbReference type="AlphaFoldDB" id="A0A9X9LSL9"/>
<feature type="compositionally biased region" description="Basic residues" evidence="1">
    <location>
        <begin position="73"/>
        <end position="83"/>
    </location>
</feature>
<comment type="caution">
    <text evidence="2">The sequence shown here is derived from an EMBL/GenBank/DDBJ whole genome shotgun (WGS) entry which is preliminary data.</text>
</comment>
<gene>
    <name evidence="2" type="ORF">BN2614_LOCUS2</name>
</gene>
<protein>
    <submittedName>
        <fullName evidence="2">Uncharacterized protein</fullName>
    </submittedName>
</protein>
<keyword evidence="3" id="KW-1185">Reference proteome</keyword>
<feature type="compositionally biased region" description="Polar residues" evidence="1">
    <location>
        <begin position="87"/>
        <end position="99"/>
    </location>
</feature>